<accession>A0A5C4SY95</accession>
<comment type="caution">
    <text evidence="10">The sequence shown here is derived from an EMBL/GenBank/DDBJ whole genome shotgun (WGS) entry which is preliminary data.</text>
</comment>
<dbReference type="PANTHER" id="PTHR42718">
    <property type="entry name" value="MAJOR FACILITATOR SUPERFAMILY MULTIDRUG TRANSPORTER MFSC"/>
    <property type="match status" value="1"/>
</dbReference>
<dbReference type="Gene3D" id="1.20.1720.10">
    <property type="entry name" value="Multidrug resistance protein D"/>
    <property type="match status" value="1"/>
</dbReference>
<evidence type="ECO:0000256" key="2">
    <source>
        <dbReference type="ARBA" id="ARBA00008537"/>
    </source>
</evidence>
<feature type="transmembrane region" description="Helical" evidence="8">
    <location>
        <begin position="167"/>
        <end position="185"/>
    </location>
</feature>
<reference evidence="10 11" key="1">
    <citation type="submission" date="2019-05" db="EMBL/GenBank/DDBJ databases">
        <title>We sequenced the genome of Paenibacillus hemerocallicola KCTC 33185 for further insight into its adaptation and study the phylogeny of Paenibacillus.</title>
        <authorList>
            <person name="Narsing Rao M.P."/>
        </authorList>
    </citation>
    <scope>NUCLEOTIDE SEQUENCE [LARGE SCALE GENOMIC DNA]</scope>
    <source>
        <strain evidence="10 11">KCTC 33185</strain>
    </source>
</reference>
<evidence type="ECO:0000256" key="8">
    <source>
        <dbReference type="SAM" id="Phobius"/>
    </source>
</evidence>
<dbReference type="CDD" id="cd17503">
    <property type="entry name" value="MFS_LmrB_MDR_like"/>
    <property type="match status" value="1"/>
</dbReference>
<dbReference type="OrthoDB" id="9816041at2"/>
<keyword evidence="3" id="KW-0813">Transport</keyword>
<dbReference type="EMBL" id="VDCQ01000073">
    <property type="protein sequence ID" value="TNJ61564.1"/>
    <property type="molecule type" value="Genomic_DNA"/>
</dbReference>
<feature type="transmembrane region" description="Helical" evidence="8">
    <location>
        <begin position="197"/>
        <end position="216"/>
    </location>
</feature>
<dbReference type="AlphaFoldDB" id="A0A5C4SY95"/>
<dbReference type="InterPro" id="IPR004638">
    <property type="entry name" value="EmrB-like"/>
</dbReference>
<evidence type="ECO:0000313" key="10">
    <source>
        <dbReference type="EMBL" id="TNJ61564.1"/>
    </source>
</evidence>
<name>A0A5C4SY95_9BACL</name>
<evidence type="ECO:0000256" key="5">
    <source>
        <dbReference type="ARBA" id="ARBA00022692"/>
    </source>
</evidence>
<dbReference type="PANTHER" id="PTHR42718:SF9">
    <property type="entry name" value="MAJOR FACILITATOR SUPERFAMILY MULTIDRUG TRANSPORTER MFSC"/>
    <property type="match status" value="1"/>
</dbReference>
<evidence type="ECO:0000256" key="6">
    <source>
        <dbReference type="ARBA" id="ARBA00022989"/>
    </source>
</evidence>
<proteinExistence type="inferred from homology"/>
<dbReference type="PRINTS" id="PR01036">
    <property type="entry name" value="TCRTETB"/>
</dbReference>
<keyword evidence="11" id="KW-1185">Reference proteome</keyword>
<feature type="transmembrane region" description="Helical" evidence="8">
    <location>
        <begin position="139"/>
        <end position="161"/>
    </location>
</feature>
<dbReference type="InterPro" id="IPR011701">
    <property type="entry name" value="MFS"/>
</dbReference>
<evidence type="ECO:0000256" key="3">
    <source>
        <dbReference type="ARBA" id="ARBA00022448"/>
    </source>
</evidence>
<gene>
    <name evidence="10" type="ORF">FE784_34025</name>
</gene>
<dbReference type="RefSeq" id="WP_139606711.1">
    <property type="nucleotide sequence ID" value="NZ_VDCQ01000073.1"/>
</dbReference>
<feature type="domain" description="Major facilitator superfamily (MFS) profile" evidence="9">
    <location>
        <begin position="11"/>
        <end position="461"/>
    </location>
</feature>
<evidence type="ECO:0000256" key="7">
    <source>
        <dbReference type="ARBA" id="ARBA00023136"/>
    </source>
</evidence>
<feature type="transmembrane region" description="Helical" evidence="8">
    <location>
        <begin position="12"/>
        <end position="33"/>
    </location>
</feature>
<feature type="transmembrane region" description="Helical" evidence="8">
    <location>
        <begin position="106"/>
        <end position="127"/>
    </location>
</feature>
<feature type="transmembrane region" description="Helical" evidence="8">
    <location>
        <begin position="401"/>
        <end position="421"/>
    </location>
</feature>
<keyword evidence="7 8" id="KW-0472">Membrane</keyword>
<dbReference type="NCBIfam" id="TIGR00711">
    <property type="entry name" value="efflux_EmrB"/>
    <property type="match status" value="1"/>
</dbReference>
<dbReference type="Pfam" id="PF07690">
    <property type="entry name" value="MFS_1"/>
    <property type="match status" value="1"/>
</dbReference>
<feature type="transmembrane region" description="Helical" evidence="8">
    <location>
        <begin position="77"/>
        <end position="100"/>
    </location>
</feature>
<organism evidence="10 11">
    <name type="scientific">Paenibacillus hemerocallicola</name>
    <dbReference type="NCBI Taxonomy" id="1172614"/>
    <lineage>
        <taxon>Bacteria</taxon>
        <taxon>Bacillati</taxon>
        <taxon>Bacillota</taxon>
        <taxon>Bacilli</taxon>
        <taxon>Bacillales</taxon>
        <taxon>Paenibacillaceae</taxon>
        <taxon>Paenibacillus</taxon>
    </lineage>
</organism>
<feature type="transmembrane region" description="Helical" evidence="8">
    <location>
        <begin position="45"/>
        <end position="65"/>
    </location>
</feature>
<evidence type="ECO:0000313" key="11">
    <source>
        <dbReference type="Proteomes" id="UP000307943"/>
    </source>
</evidence>
<feature type="transmembrane region" description="Helical" evidence="8">
    <location>
        <begin position="433"/>
        <end position="456"/>
    </location>
</feature>
<keyword evidence="6 8" id="KW-1133">Transmembrane helix</keyword>
<dbReference type="SUPFAM" id="SSF103473">
    <property type="entry name" value="MFS general substrate transporter"/>
    <property type="match status" value="1"/>
</dbReference>
<dbReference type="GO" id="GO:0005886">
    <property type="term" value="C:plasma membrane"/>
    <property type="evidence" value="ECO:0007669"/>
    <property type="project" value="UniProtKB-SubCell"/>
</dbReference>
<feature type="transmembrane region" description="Helical" evidence="8">
    <location>
        <begin position="355"/>
        <end position="381"/>
    </location>
</feature>
<dbReference type="PROSITE" id="PS50850">
    <property type="entry name" value="MFS"/>
    <property type="match status" value="1"/>
</dbReference>
<keyword evidence="5 8" id="KW-0812">Transmembrane</keyword>
<comment type="subcellular location">
    <subcellularLocation>
        <location evidence="1">Cell membrane</location>
        <topology evidence="1">Multi-pass membrane protein</topology>
    </subcellularLocation>
</comment>
<dbReference type="GO" id="GO:0022857">
    <property type="term" value="F:transmembrane transporter activity"/>
    <property type="evidence" value="ECO:0007669"/>
    <property type="project" value="InterPro"/>
</dbReference>
<dbReference type="InterPro" id="IPR036259">
    <property type="entry name" value="MFS_trans_sf"/>
</dbReference>
<dbReference type="InterPro" id="IPR020846">
    <property type="entry name" value="MFS_dom"/>
</dbReference>
<protein>
    <submittedName>
        <fullName evidence="10">Multidrug efflux MFS transporter</fullName>
    </submittedName>
</protein>
<evidence type="ECO:0000256" key="4">
    <source>
        <dbReference type="ARBA" id="ARBA00022475"/>
    </source>
</evidence>
<dbReference type="Gene3D" id="1.20.1250.20">
    <property type="entry name" value="MFS general substrate transporter like domains"/>
    <property type="match status" value="1"/>
</dbReference>
<evidence type="ECO:0000256" key="1">
    <source>
        <dbReference type="ARBA" id="ARBA00004651"/>
    </source>
</evidence>
<keyword evidence="4" id="KW-1003">Cell membrane</keyword>
<comment type="similarity">
    <text evidence="2">Belongs to the major facilitator superfamily. EmrB family.</text>
</comment>
<feature type="transmembrane region" description="Helical" evidence="8">
    <location>
        <begin position="330"/>
        <end position="349"/>
    </location>
</feature>
<feature type="transmembrane region" description="Helical" evidence="8">
    <location>
        <begin position="268"/>
        <end position="289"/>
    </location>
</feature>
<sequence length="484" mass="51038">MRVRPNPKAVVCIVYVAAMFMAAMDATIVNVALRTIGSDLQVPPSAMGTLNIGYLVSLAVFLPLSGWLGDRWGTKRVFLIALGIFTGASALCGLADSVASLTVCRVIQGAGGGLLTPVGMAMLFRTFAPQERAKLSRTLVLPIAVAPALGPIVGGVIVDAISWRWIFYFNLPVGIAALLFGMAYLKEHVEPEAGKFDALGFWLSAPGFAMAMYALSQGAIRGWSSPEIIGTGLCGAVLLTMLVRTELRVSEPMLNLRLLGDRLFRTMGLISLCSAAGLLGMLYVFPLMYQDVLKASALETGLTTFPEALGLMVASQIVPWSYQRIGPRRLIAIALLCAAFIFVMLSMVGQESSPWYIRSLLFGVGLFLGHAVGAVQVACFVNIPPASMGRASTLFTVQNRLGSAIGVAVLAGLLAAFGTFASDSAVTVQANAGAYRAALLGAAAFLAVALLFALRIRDTDAAATMRKRIPVKTPDIEPAATAGK</sequence>
<dbReference type="Proteomes" id="UP000307943">
    <property type="component" value="Unassembled WGS sequence"/>
</dbReference>
<evidence type="ECO:0000259" key="9">
    <source>
        <dbReference type="PROSITE" id="PS50850"/>
    </source>
</evidence>